<dbReference type="Proteomes" id="UP000294958">
    <property type="component" value="Unassembled WGS sequence"/>
</dbReference>
<dbReference type="OrthoDB" id="9793626at2"/>
<dbReference type="STRING" id="69279.BG36_15110"/>
<dbReference type="InterPro" id="IPR029753">
    <property type="entry name" value="D-isomer_DH_CS"/>
</dbReference>
<gene>
    <name evidence="7" type="ORF">BG36_15110</name>
    <name evidence="8" type="ORF">DES43_12553</name>
</gene>
<reference evidence="7 9" key="1">
    <citation type="submission" date="2014-02" db="EMBL/GenBank/DDBJ databases">
        <title>Aquamicrobium defluvii Genome sequencing.</title>
        <authorList>
            <person name="Wang X."/>
        </authorList>
    </citation>
    <scope>NUCLEOTIDE SEQUENCE [LARGE SCALE GENOMIC DNA]</scope>
    <source>
        <strain evidence="7 9">W13Z1</strain>
    </source>
</reference>
<dbReference type="GO" id="GO:0051287">
    <property type="term" value="F:NAD binding"/>
    <property type="evidence" value="ECO:0007669"/>
    <property type="project" value="InterPro"/>
</dbReference>
<dbReference type="FunFam" id="3.40.50.720:FF:000203">
    <property type="entry name" value="D-3-phosphoglycerate dehydrogenase (SerA)"/>
    <property type="match status" value="1"/>
</dbReference>
<dbReference type="eggNOG" id="COG1052">
    <property type="taxonomic scope" value="Bacteria"/>
</dbReference>
<dbReference type="EMBL" id="SNZF01000025">
    <property type="protein sequence ID" value="TDR32923.1"/>
    <property type="molecule type" value="Genomic_DNA"/>
</dbReference>
<comment type="caution">
    <text evidence="7">The sequence shown here is derived from an EMBL/GenBank/DDBJ whole genome shotgun (WGS) entry which is preliminary data.</text>
</comment>
<dbReference type="GO" id="GO:0030267">
    <property type="term" value="F:glyoxylate reductase (NADPH) activity"/>
    <property type="evidence" value="ECO:0007669"/>
    <property type="project" value="TreeGrafter"/>
</dbReference>
<dbReference type="SUPFAM" id="SSF52283">
    <property type="entry name" value="Formate/glycerate dehydrogenase catalytic domain-like"/>
    <property type="match status" value="1"/>
</dbReference>
<evidence type="ECO:0000313" key="7">
    <source>
        <dbReference type="EMBL" id="EXL02417.1"/>
    </source>
</evidence>
<dbReference type="PANTHER" id="PTHR10996:SF283">
    <property type="entry name" value="GLYOXYLATE_HYDROXYPYRUVATE REDUCTASE B"/>
    <property type="match status" value="1"/>
</dbReference>
<dbReference type="InterPro" id="IPR006139">
    <property type="entry name" value="D-isomer_2_OHA_DH_cat_dom"/>
</dbReference>
<dbReference type="GO" id="GO:0005829">
    <property type="term" value="C:cytosol"/>
    <property type="evidence" value="ECO:0007669"/>
    <property type="project" value="TreeGrafter"/>
</dbReference>
<organism evidence="7 9">
    <name type="scientific">Aquamicrobium defluvii</name>
    <dbReference type="NCBI Taxonomy" id="69279"/>
    <lineage>
        <taxon>Bacteria</taxon>
        <taxon>Pseudomonadati</taxon>
        <taxon>Pseudomonadota</taxon>
        <taxon>Alphaproteobacteria</taxon>
        <taxon>Hyphomicrobiales</taxon>
        <taxon>Phyllobacteriaceae</taxon>
        <taxon>Aquamicrobium</taxon>
    </lineage>
</organism>
<keyword evidence="3" id="KW-0520">NAD</keyword>
<dbReference type="Pfam" id="PF02826">
    <property type="entry name" value="2-Hacid_dh_C"/>
    <property type="match status" value="1"/>
</dbReference>
<dbReference type="InterPro" id="IPR050223">
    <property type="entry name" value="D-isomer_2-hydroxyacid_DH"/>
</dbReference>
<dbReference type="Gene3D" id="3.40.50.720">
    <property type="entry name" value="NAD(P)-binding Rossmann-like Domain"/>
    <property type="match status" value="2"/>
</dbReference>
<dbReference type="PANTHER" id="PTHR10996">
    <property type="entry name" value="2-HYDROXYACID DEHYDROGENASE-RELATED"/>
    <property type="match status" value="1"/>
</dbReference>
<evidence type="ECO:0000256" key="2">
    <source>
        <dbReference type="ARBA" id="ARBA00023002"/>
    </source>
</evidence>
<sequence>MTERPAHDPAATLSLLEDSLLTSIADQCPVLLTEALPEEAMLAFRNVFPHVTVLPAARQTVEGVLEAAVDARVVVATVKYALDRSFFLALPDSVEILALYSAGYGHVDLEAARERGLKIINTPNVLADSVADLAMALVLGAARRIVEGLDLMRAGRWGGFSPTLLLGRELRGQVLGIFGMGQIGREISVRAQSFGMNVAYRNRSMLPRELEAGARYIPDEKQFLGCCDVLLLSAPHTPETHKFLNGERIAQMKQGAVVVNVSRGELIDDDALIGALASGHVAAAGLDVFANEPDIDRRYLAMANVFPLPHIGSATVEARTAMADALVEGIERILLGEQAPNAL</sequence>
<evidence type="ECO:0000313" key="9">
    <source>
        <dbReference type="Proteomes" id="UP000019849"/>
    </source>
</evidence>
<accession>A0A011TEZ7</accession>
<evidence type="ECO:0000256" key="1">
    <source>
        <dbReference type="ARBA" id="ARBA00005854"/>
    </source>
</evidence>
<feature type="domain" description="D-isomer specific 2-hydroxyacid dehydrogenase NAD-binding" evidence="6">
    <location>
        <begin position="135"/>
        <end position="312"/>
    </location>
</feature>
<dbReference type="Pfam" id="PF00389">
    <property type="entry name" value="2-Hacid_dh"/>
    <property type="match status" value="1"/>
</dbReference>
<dbReference type="PROSITE" id="PS00671">
    <property type="entry name" value="D_2_HYDROXYACID_DH_3"/>
    <property type="match status" value="1"/>
</dbReference>
<keyword evidence="2 4" id="KW-0560">Oxidoreductase</keyword>
<evidence type="ECO:0000313" key="10">
    <source>
        <dbReference type="Proteomes" id="UP000294958"/>
    </source>
</evidence>
<dbReference type="EMBL" id="JENY01000031">
    <property type="protein sequence ID" value="EXL02417.1"/>
    <property type="molecule type" value="Genomic_DNA"/>
</dbReference>
<evidence type="ECO:0000313" key="8">
    <source>
        <dbReference type="EMBL" id="TDR32923.1"/>
    </source>
</evidence>
<dbReference type="AlphaFoldDB" id="A0A011TEZ7"/>
<dbReference type="GO" id="GO:0016618">
    <property type="term" value="F:hydroxypyruvate reductase [NAD(P)H] activity"/>
    <property type="evidence" value="ECO:0007669"/>
    <property type="project" value="TreeGrafter"/>
</dbReference>
<dbReference type="InterPro" id="IPR036291">
    <property type="entry name" value="NAD(P)-bd_dom_sf"/>
</dbReference>
<evidence type="ECO:0000259" key="5">
    <source>
        <dbReference type="Pfam" id="PF00389"/>
    </source>
</evidence>
<dbReference type="PATRIC" id="fig|69279.3.peg.4082"/>
<dbReference type="Proteomes" id="UP000019849">
    <property type="component" value="Unassembled WGS sequence"/>
</dbReference>
<dbReference type="SUPFAM" id="SSF51735">
    <property type="entry name" value="NAD(P)-binding Rossmann-fold domains"/>
    <property type="match status" value="1"/>
</dbReference>
<name>A0A011TEZ7_9HYPH</name>
<protein>
    <submittedName>
        <fullName evidence="7">Dihydrofolate reductase</fullName>
    </submittedName>
    <submittedName>
        <fullName evidence="8">Lactate dehydrogenase-like 2-hydroxyacid dehydrogenase</fullName>
    </submittedName>
</protein>
<dbReference type="InterPro" id="IPR006140">
    <property type="entry name" value="D-isomer_DH_NAD-bd"/>
</dbReference>
<feature type="domain" description="D-isomer specific 2-hydroxyacid dehydrogenase catalytic" evidence="5">
    <location>
        <begin position="30"/>
        <end position="342"/>
    </location>
</feature>
<evidence type="ECO:0000256" key="4">
    <source>
        <dbReference type="RuleBase" id="RU003719"/>
    </source>
</evidence>
<reference evidence="8 10" key="2">
    <citation type="submission" date="2019-03" db="EMBL/GenBank/DDBJ databases">
        <title>Genomic Encyclopedia of Type Strains, Phase IV (KMG-IV): sequencing the most valuable type-strain genomes for metagenomic binning, comparative biology and taxonomic classification.</title>
        <authorList>
            <person name="Goeker M."/>
        </authorList>
    </citation>
    <scope>NUCLEOTIDE SEQUENCE [LARGE SCALE GENOMIC DNA]</scope>
    <source>
        <strain evidence="8 10">DSM 11603</strain>
    </source>
</reference>
<evidence type="ECO:0000256" key="3">
    <source>
        <dbReference type="ARBA" id="ARBA00023027"/>
    </source>
</evidence>
<dbReference type="RefSeq" id="WP_051520752.1">
    <property type="nucleotide sequence ID" value="NZ_KK073903.1"/>
</dbReference>
<evidence type="ECO:0000259" key="6">
    <source>
        <dbReference type="Pfam" id="PF02826"/>
    </source>
</evidence>
<comment type="similarity">
    <text evidence="1 4">Belongs to the D-isomer specific 2-hydroxyacid dehydrogenase family.</text>
</comment>
<proteinExistence type="inferred from homology"/>
<keyword evidence="10" id="KW-1185">Reference proteome</keyword>
<dbReference type="HOGENOM" id="CLU_019796_1_2_5"/>